<dbReference type="InterPro" id="IPR036188">
    <property type="entry name" value="FAD/NAD-bd_sf"/>
</dbReference>
<comment type="caution">
    <text evidence="4">The sequence shown here is derived from an EMBL/GenBank/DDBJ whole genome shotgun (WGS) entry which is preliminary data.</text>
</comment>
<dbReference type="Proteomes" id="UP001564626">
    <property type="component" value="Unassembled WGS sequence"/>
</dbReference>
<organism evidence="4 5">
    <name type="scientific">Saccharopolyspora cebuensis</name>
    <dbReference type="NCBI Taxonomy" id="418759"/>
    <lineage>
        <taxon>Bacteria</taxon>
        <taxon>Bacillati</taxon>
        <taxon>Actinomycetota</taxon>
        <taxon>Actinomycetes</taxon>
        <taxon>Pseudonocardiales</taxon>
        <taxon>Pseudonocardiaceae</taxon>
        <taxon>Saccharopolyspora</taxon>
    </lineage>
</organism>
<dbReference type="PANTHER" id="PTHR13789:SF309">
    <property type="entry name" value="PUTATIVE (AFU_ORTHOLOGUE AFUA_6G14510)-RELATED"/>
    <property type="match status" value="1"/>
</dbReference>
<dbReference type="SUPFAM" id="SSF51905">
    <property type="entry name" value="FAD/NAD(P)-binding domain"/>
    <property type="match status" value="1"/>
</dbReference>
<sequence length="363" mass="38107">MDRIVVIGAGIAGTAAALALRQAGFGVEVHEAHPSGGADLGAFLTLADTGMLALRQLGVDRIGGFPLTAMRVVDATGAEVAAAPLRDYRCLRRAELCAALREEAERRGIEVRTGSRCTGVDGAVARFADGRAVRGDLLIAADGVNSALRAVIDPAARKRYAGQRVYYGYTDRIAPPHEPGRIEMLRGSGTAFGYAVSPSGVVHWFARLPVPAASPDADLLAALRPDATPAARIVEATDEVLSTDAHDLAGSSRWRLGRGLLVGDAAHAAAPATGRGASMALEDAVVLAKALRDAPDPDTALDRYERHRRPRVERNVLASARMSAGPHAERPAEVARLAERCAGFPEVDDAALAGSLSWPDRLD</sequence>
<dbReference type="InterPro" id="IPR002938">
    <property type="entry name" value="FAD-bd"/>
</dbReference>
<dbReference type="PRINTS" id="PR00420">
    <property type="entry name" value="RNGMNOXGNASE"/>
</dbReference>
<evidence type="ECO:0000313" key="4">
    <source>
        <dbReference type="EMBL" id="MEY8040605.1"/>
    </source>
</evidence>
<evidence type="ECO:0000313" key="5">
    <source>
        <dbReference type="Proteomes" id="UP001564626"/>
    </source>
</evidence>
<proteinExistence type="predicted"/>
<protein>
    <submittedName>
        <fullName evidence="4">FAD-dependent oxidoreductase</fullName>
    </submittedName>
</protein>
<evidence type="ECO:0000256" key="2">
    <source>
        <dbReference type="ARBA" id="ARBA00023033"/>
    </source>
</evidence>
<feature type="domain" description="FAD-binding" evidence="3">
    <location>
        <begin position="4"/>
        <end position="316"/>
    </location>
</feature>
<evidence type="ECO:0000259" key="3">
    <source>
        <dbReference type="Pfam" id="PF01494"/>
    </source>
</evidence>
<dbReference type="PANTHER" id="PTHR13789">
    <property type="entry name" value="MONOOXYGENASE"/>
    <property type="match status" value="1"/>
</dbReference>
<gene>
    <name evidence="4" type="ORF">AB8O55_14460</name>
</gene>
<dbReference type="InterPro" id="IPR050493">
    <property type="entry name" value="FAD-dep_Monooxygenase_BioMet"/>
</dbReference>
<dbReference type="RefSeq" id="WP_345367244.1">
    <property type="nucleotide sequence ID" value="NZ_BAABII010000018.1"/>
</dbReference>
<keyword evidence="2" id="KW-0503">Monooxygenase</keyword>
<keyword evidence="1" id="KW-0560">Oxidoreductase</keyword>
<dbReference type="Pfam" id="PF01494">
    <property type="entry name" value="FAD_binding_3"/>
    <property type="match status" value="1"/>
</dbReference>
<accession>A0ABV4CHN4</accession>
<reference evidence="4 5" key="1">
    <citation type="submission" date="2024-08" db="EMBL/GenBank/DDBJ databases">
        <title>Genome mining of Saccharopolyspora cebuensis PGLac3 from Nigerian medicinal plant.</title>
        <authorList>
            <person name="Ezeobiora C.E."/>
            <person name="Igbokwe N.H."/>
            <person name="Amin D.H."/>
            <person name="Mendie U.E."/>
        </authorList>
    </citation>
    <scope>NUCLEOTIDE SEQUENCE [LARGE SCALE GENOMIC DNA]</scope>
    <source>
        <strain evidence="4 5">PGLac3</strain>
    </source>
</reference>
<name>A0ABV4CHN4_9PSEU</name>
<dbReference type="Gene3D" id="3.50.50.60">
    <property type="entry name" value="FAD/NAD(P)-binding domain"/>
    <property type="match status" value="1"/>
</dbReference>
<evidence type="ECO:0000256" key="1">
    <source>
        <dbReference type="ARBA" id="ARBA00023002"/>
    </source>
</evidence>
<dbReference type="EMBL" id="JBGEHV010000023">
    <property type="protein sequence ID" value="MEY8040605.1"/>
    <property type="molecule type" value="Genomic_DNA"/>
</dbReference>
<keyword evidence="5" id="KW-1185">Reference proteome</keyword>